<protein>
    <submittedName>
        <fullName evidence="2">Uncharacterized protein</fullName>
    </submittedName>
</protein>
<keyword evidence="3" id="KW-1185">Reference proteome</keyword>
<reference evidence="2" key="1">
    <citation type="submission" date="2022-06" db="EMBL/GenBank/DDBJ databases">
        <title>Sphingomicrobium sedimins sp. nov., a marine bacterium isolated from tidal flat.</title>
        <authorList>
            <person name="Kim C.-H."/>
            <person name="Yoo Y."/>
            <person name="Kim J.-J."/>
        </authorList>
    </citation>
    <scope>NUCLEOTIDE SEQUENCE</scope>
    <source>
        <strain evidence="2">GRR-S6-50</strain>
    </source>
</reference>
<dbReference type="RefSeq" id="WP_252113154.1">
    <property type="nucleotide sequence ID" value="NZ_JAMSHT010000001.1"/>
</dbReference>
<evidence type="ECO:0000256" key="1">
    <source>
        <dbReference type="SAM" id="Phobius"/>
    </source>
</evidence>
<dbReference type="EMBL" id="JAMSHT010000001">
    <property type="protein sequence ID" value="MCM8557245.1"/>
    <property type="molecule type" value="Genomic_DNA"/>
</dbReference>
<feature type="transmembrane region" description="Helical" evidence="1">
    <location>
        <begin position="28"/>
        <end position="57"/>
    </location>
</feature>
<dbReference type="Proteomes" id="UP001155128">
    <property type="component" value="Unassembled WGS sequence"/>
</dbReference>
<accession>A0A9X2J2P6</accession>
<sequence>MKMDHASFTCDAVRHAEEPRGLTRAARLLGIGVAGFLSGVALAQALISSLALLAGLVG</sequence>
<dbReference type="AlphaFoldDB" id="A0A9X2J2P6"/>
<keyword evidence="1" id="KW-1133">Transmembrane helix</keyword>
<evidence type="ECO:0000313" key="3">
    <source>
        <dbReference type="Proteomes" id="UP001155128"/>
    </source>
</evidence>
<name>A0A9X2J2P6_9SPHN</name>
<gene>
    <name evidence="2" type="ORF">NDO55_05355</name>
</gene>
<keyword evidence="1" id="KW-0472">Membrane</keyword>
<evidence type="ECO:0000313" key="2">
    <source>
        <dbReference type="EMBL" id="MCM8557245.1"/>
    </source>
</evidence>
<proteinExistence type="predicted"/>
<comment type="caution">
    <text evidence="2">The sequence shown here is derived from an EMBL/GenBank/DDBJ whole genome shotgun (WGS) entry which is preliminary data.</text>
</comment>
<organism evidence="2 3">
    <name type="scientific">Sphingomicrobium sediminis</name>
    <dbReference type="NCBI Taxonomy" id="2950949"/>
    <lineage>
        <taxon>Bacteria</taxon>
        <taxon>Pseudomonadati</taxon>
        <taxon>Pseudomonadota</taxon>
        <taxon>Alphaproteobacteria</taxon>
        <taxon>Sphingomonadales</taxon>
        <taxon>Sphingomonadaceae</taxon>
        <taxon>Sphingomicrobium</taxon>
    </lineage>
</organism>
<keyword evidence="1" id="KW-0812">Transmembrane</keyword>